<dbReference type="PATRIC" id="fig|136160.3.peg.3350"/>
<comment type="caution">
    <text evidence="1">The sequence shown here is derived from an EMBL/GenBank/DDBJ whole genome shotgun (WGS) entry which is preliminary data.</text>
</comment>
<name>A0A0M0KMS7_ALKHA</name>
<evidence type="ECO:0000313" key="1">
    <source>
        <dbReference type="EMBL" id="KOO39912.1"/>
    </source>
</evidence>
<proteinExistence type="predicted"/>
<organism evidence="1">
    <name type="scientific">Halalkalibacterium halodurans</name>
    <name type="common">Bacillus halodurans</name>
    <dbReference type="NCBI Taxonomy" id="86665"/>
    <lineage>
        <taxon>Bacteria</taxon>
        <taxon>Bacillati</taxon>
        <taxon>Bacillota</taxon>
        <taxon>Bacilli</taxon>
        <taxon>Bacillales</taxon>
        <taxon>Bacillaceae</taxon>
        <taxon>Halalkalibacterium (ex Joshi et al. 2022)</taxon>
    </lineage>
</organism>
<gene>
    <name evidence="1" type="ORF">AMD02_14435</name>
</gene>
<accession>A0A0M0KMS7</accession>
<sequence length="71" mass="8639">MTTLKDYRIDMRRILRRCSREELLTIWFKHHKWSGENAFKMEQAKRKMANVSDDELITKIIDRDIKEVSRG</sequence>
<dbReference type="AlphaFoldDB" id="A0A0M0KMS7"/>
<protein>
    <submittedName>
        <fullName evidence="1">Uncharacterized protein</fullName>
    </submittedName>
</protein>
<reference evidence="1" key="1">
    <citation type="submission" date="2015-08" db="EMBL/GenBank/DDBJ databases">
        <title>Complete DNA Sequence of Pseudomonas syringae pv. actinidiae, the Causal Agent of Kiwifruit Canker Disease.</title>
        <authorList>
            <person name="Rikkerink E.H.A."/>
            <person name="Fineran P.C."/>
        </authorList>
    </citation>
    <scope>NUCLEOTIDE SEQUENCE</scope>
    <source>
        <strain evidence="1">DSM 13666</strain>
    </source>
</reference>
<dbReference type="RefSeq" id="WP_053431760.1">
    <property type="nucleotide sequence ID" value="NZ_LILD02000002.1"/>
</dbReference>
<dbReference type="EMBL" id="LILD01000001">
    <property type="protein sequence ID" value="KOO39912.1"/>
    <property type="molecule type" value="Genomic_DNA"/>
</dbReference>